<feature type="domain" description="LptD C-terminal" evidence="6">
    <location>
        <begin position="287"/>
        <end position="654"/>
    </location>
</feature>
<proteinExistence type="inferred from homology"/>
<evidence type="ECO:0000259" key="6">
    <source>
        <dbReference type="Pfam" id="PF04453"/>
    </source>
</evidence>
<dbReference type="InterPro" id="IPR050218">
    <property type="entry name" value="LptD"/>
</dbReference>
<evidence type="ECO:0000256" key="1">
    <source>
        <dbReference type="ARBA" id="ARBA00022729"/>
    </source>
</evidence>
<comment type="caution">
    <text evidence="4">Lacks conserved residue(s) required for the propagation of feature annotation.</text>
</comment>
<dbReference type="Pfam" id="PF03968">
    <property type="entry name" value="LptD_N"/>
    <property type="match status" value="1"/>
</dbReference>
<sequence precursor="true">MSKTWGVIAATLISSNAIAASESTPKLCSQYLQPISWQPLSSLPKNAIDIQADDVEMQGKDSAEFSGNVVINTNKMSLFASSALIDKKQSLLNATGPLRYQDHFSDVNANALYADLDNTEINLLGADYQLTQQLGHGGAEKLSASDSEISLINSSFTTCPTEQPFWALEADNITLSKHEGWGETHNAVLKILNTPVLYIPYFTFPIDDRRKSGMLMPKIEPSSRYGLEVVIPYYWNIAPNYDATFSPRYMSNQGLQLITEFRYLTEQHSGLLGVEFLEKDDSEPQLKERYLVHWNQQSYLSDNWRLSFDITNVSDDNYLTDLNSSYANETGTQLDRTAVLSYLGEYWISDIKLQNFEVLGDHTESYAALPQITWRNRKAYSALGIDFNLQGEFSHFSNDTLVITEATRFHVEPKASVSINNYAWSFLSEISLLHTRYEQKGDFAGTDYQSDVSRTLPKVRLHGQLNFERDTQFFALGGTQTLEPQVQYLYTPERDQKSIGLFDTTKMQDDFYGLFREQRFSGVDRIAQANQITLGATTRLFDSKNQERFNFSAGQIIYLEDDVKPSAQSFDNRTNYNALFAAQTMVHWHRRWYFSAGIQYDADAKELIESHTTLDYKGDNNKLVQLNHRYANDVSGYEIDQVGLFSSLPINDNWQMVASYHRDLTTGRSVEVFAGVRYESCCWAIQLTGKRQIETDLNRTIHQDDAQFDSSIGISFVLKGLGGKSNYDIEQVLQQGLFNYRRPYFLNN</sequence>
<keyword evidence="1 4" id="KW-0732">Signal</keyword>
<accession>A0A849VLE0</accession>
<name>A0A849VLE0_9GAMM</name>
<dbReference type="InterPro" id="IPR020889">
    <property type="entry name" value="LipoPS_assembly_LptD"/>
</dbReference>
<comment type="subcellular location">
    <subcellularLocation>
        <location evidence="4">Cell outer membrane</location>
    </subcellularLocation>
</comment>
<dbReference type="EMBL" id="JABBPG010000009">
    <property type="protein sequence ID" value="NOU52417.1"/>
    <property type="molecule type" value="Genomic_DNA"/>
</dbReference>
<evidence type="ECO:0000313" key="7">
    <source>
        <dbReference type="EMBL" id="NOU52417.1"/>
    </source>
</evidence>
<dbReference type="GO" id="GO:0009279">
    <property type="term" value="C:cell outer membrane"/>
    <property type="evidence" value="ECO:0007669"/>
    <property type="project" value="UniProtKB-SubCell"/>
</dbReference>
<evidence type="ECO:0000256" key="2">
    <source>
        <dbReference type="ARBA" id="ARBA00023136"/>
    </source>
</evidence>
<dbReference type="PANTHER" id="PTHR30189">
    <property type="entry name" value="LPS-ASSEMBLY PROTEIN"/>
    <property type="match status" value="1"/>
</dbReference>
<evidence type="ECO:0000256" key="4">
    <source>
        <dbReference type="HAMAP-Rule" id="MF_01411"/>
    </source>
</evidence>
<evidence type="ECO:0000256" key="3">
    <source>
        <dbReference type="ARBA" id="ARBA00023237"/>
    </source>
</evidence>
<dbReference type="GO" id="GO:0043165">
    <property type="term" value="P:Gram-negative-bacterium-type cell outer membrane assembly"/>
    <property type="evidence" value="ECO:0007669"/>
    <property type="project" value="UniProtKB-UniRule"/>
</dbReference>
<dbReference type="RefSeq" id="WP_171627476.1">
    <property type="nucleotide sequence ID" value="NZ_JABBPG010000009.1"/>
</dbReference>
<evidence type="ECO:0000313" key="8">
    <source>
        <dbReference type="Proteomes" id="UP000586305"/>
    </source>
</evidence>
<protein>
    <recommendedName>
        <fullName evidence="4">LPS-assembly protein LptD</fullName>
    </recommendedName>
</protein>
<organism evidence="7 8">
    <name type="scientific">Pseudoalteromonas caenipelagi</name>
    <dbReference type="NCBI Taxonomy" id="2726988"/>
    <lineage>
        <taxon>Bacteria</taxon>
        <taxon>Pseudomonadati</taxon>
        <taxon>Pseudomonadota</taxon>
        <taxon>Gammaproteobacteria</taxon>
        <taxon>Alteromonadales</taxon>
        <taxon>Pseudoalteromonadaceae</taxon>
        <taxon>Pseudoalteromonas</taxon>
    </lineage>
</organism>
<keyword evidence="8" id="KW-1185">Reference proteome</keyword>
<dbReference type="AlphaFoldDB" id="A0A849VLE0"/>
<dbReference type="Pfam" id="PF04453">
    <property type="entry name" value="LptD"/>
    <property type="match status" value="1"/>
</dbReference>
<dbReference type="HAMAP" id="MF_01411">
    <property type="entry name" value="LPS_assembly_LptD"/>
    <property type="match status" value="1"/>
</dbReference>
<evidence type="ECO:0000259" key="5">
    <source>
        <dbReference type="Pfam" id="PF03968"/>
    </source>
</evidence>
<keyword evidence="3 4" id="KW-0998">Cell outer membrane</keyword>
<feature type="signal peptide" evidence="4">
    <location>
        <begin position="1"/>
        <end position="19"/>
    </location>
</feature>
<gene>
    <name evidence="4 7" type="primary">lptD</name>
    <name evidence="7" type="ORF">HG263_17990</name>
</gene>
<dbReference type="Proteomes" id="UP000586305">
    <property type="component" value="Unassembled WGS sequence"/>
</dbReference>
<dbReference type="PANTHER" id="PTHR30189:SF1">
    <property type="entry name" value="LPS-ASSEMBLY PROTEIN LPTD"/>
    <property type="match status" value="1"/>
</dbReference>
<reference evidence="7 8" key="1">
    <citation type="submission" date="2020-04" db="EMBL/GenBank/DDBJ databases">
        <title>Pseudoalteromonas caenipelagi sp. nov., isolated from a tidal flat.</title>
        <authorList>
            <person name="Park S."/>
            <person name="Yoon J.-H."/>
        </authorList>
    </citation>
    <scope>NUCLEOTIDE SEQUENCE [LARGE SCALE GENOMIC DNA]</scope>
    <source>
        <strain evidence="7 8">JBTF-M23</strain>
    </source>
</reference>
<comment type="subunit">
    <text evidence="4">Component of the lipopolysaccharide transport and assembly complex. Interacts with LptE and LptA.</text>
</comment>
<dbReference type="InterPro" id="IPR005653">
    <property type="entry name" value="OstA-like_N"/>
</dbReference>
<dbReference type="InterPro" id="IPR007543">
    <property type="entry name" value="LptD_C"/>
</dbReference>
<feature type="chain" id="PRO_5033180362" description="LPS-assembly protein LptD" evidence="4">
    <location>
        <begin position="20"/>
        <end position="748"/>
    </location>
</feature>
<feature type="domain" description="Organic solvent tolerance-like N-terminal" evidence="5">
    <location>
        <begin position="50"/>
        <end position="180"/>
    </location>
</feature>
<comment type="similarity">
    <text evidence="4">Belongs to the LptD family.</text>
</comment>
<keyword evidence="2 4" id="KW-0472">Membrane</keyword>
<dbReference type="GO" id="GO:0015920">
    <property type="term" value="P:lipopolysaccharide transport"/>
    <property type="evidence" value="ECO:0007669"/>
    <property type="project" value="InterPro"/>
</dbReference>
<comment type="function">
    <text evidence="4">Together with LptE, is involved in the assembly of lipopolysaccharide (LPS) at the surface of the outer membrane.</text>
</comment>
<dbReference type="GO" id="GO:1990351">
    <property type="term" value="C:transporter complex"/>
    <property type="evidence" value="ECO:0007669"/>
    <property type="project" value="TreeGrafter"/>
</dbReference>
<comment type="caution">
    <text evidence="7">The sequence shown here is derived from an EMBL/GenBank/DDBJ whole genome shotgun (WGS) entry which is preliminary data.</text>
</comment>